<dbReference type="EMBL" id="VFOU01000004">
    <property type="protein sequence ID" value="TQL65897.1"/>
    <property type="molecule type" value="Genomic_DNA"/>
</dbReference>
<evidence type="ECO:0000313" key="7">
    <source>
        <dbReference type="Proteomes" id="UP000319746"/>
    </source>
</evidence>
<dbReference type="Pfam" id="PF05088">
    <property type="entry name" value="Bac_GDH_CD"/>
    <property type="match status" value="1"/>
</dbReference>
<dbReference type="InterPro" id="IPR046346">
    <property type="entry name" value="Aminoacid_DH-like_N_sf"/>
</dbReference>
<dbReference type="Pfam" id="PF21076">
    <property type="entry name" value="GDH_ACT2"/>
    <property type="match status" value="1"/>
</dbReference>
<dbReference type="InterPro" id="IPR049064">
    <property type="entry name" value="NAD_Glu_DH_ACT3"/>
</dbReference>
<dbReference type="InterPro" id="IPR049059">
    <property type="entry name" value="NAD_Glu_DH_HM1"/>
</dbReference>
<dbReference type="GO" id="GO:0004352">
    <property type="term" value="F:glutamate dehydrogenase (NAD+) activity"/>
    <property type="evidence" value="ECO:0007669"/>
    <property type="project" value="InterPro"/>
</dbReference>
<dbReference type="InterPro" id="IPR049056">
    <property type="entry name" value="NAD_Glu_DH_HM3"/>
</dbReference>
<dbReference type="Pfam" id="PF21074">
    <property type="entry name" value="GDH_C"/>
    <property type="match status" value="1"/>
</dbReference>
<feature type="domain" description="NAD-glutamate dehydrogenase ACT3" evidence="5">
    <location>
        <begin position="577"/>
        <end position="633"/>
    </location>
</feature>
<dbReference type="PANTHER" id="PTHR43403">
    <property type="entry name" value="NAD-SPECIFIC GLUTAMATE DEHYDROGENASE"/>
    <property type="match status" value="1"/>
</dbReference>
<evidence type="ECO:0000259" key="3">
    <source>
        <dbReference type="Pfam" id="PF21075"/>
    </source>
</evidence>
<dbReference type="InterPro" id="IPR036291">
    <property type="entry name" value="NAD(P)-bd_dom_sf"/>
</dbReference>
<dbReference type="InterPro" id="IPR049062">
    <property type="entry name" value="NAD_Glu_DH_ACT2"/>
</dbReference>
<dbReference type="SUPFAM" id="SSF53223">
    <property type="entry name" value="Aminoacid dehydrogenase-like, N-terminal domain"/>
    <property type="match status" value="1"/>
</dbReference>
<accession>A0A542ZZW7</accession>
<dbReference type="PIRSF" id="PIRSF036761">
    <property type="entry name" value="GDH_Mll4104"/>
    <property type="match status" value="1"/>
</dbReference>
<dbReference type="InterPro" id="IPR028971">
    <property type="entry name" value="NAD-GDH_cat"/>
</dbReference>
<dbReference type="InterPro" id="IPR007780">
    <property type="entry name" value="NAD_Glu_DH_bac"/>
</dbReference>
<gene>
    <name evidence="6" type="ORF">FB556_2372</name>
</gene>
<dbReference type="Pfam" id="PF21079">
    <property type="entry name" value="GDH_HM2"/>
    <property type="match status" value="1"/>
</dbReference>
<dbReference type="SUPFAM" id="SSF51735">
    <property type="entry name" value="NAD(P)-binding Rossmann-fold domains"/>
    <property type="match status" value="1"/>
</dbReference>
<evidence type="ECO:0000313" key="6">
    <source>
        <dbReference type="EMBL" id="TQL65897.1"/>
    </source>
</evidence>
<proteinExistence type="predicted"/>
<dbReference type="GO" id="GO:0006538">
    <property type="term" value="P:L-glutamate catabolic process"/>
    <property type="evidence" value="ECO:0007669"/>
    <property type="project" value="InterPro"/>
</dbReference>
<dbReference type="Pfam" id="PF21077">
    <property type="entry name" value="GDH_ACT3"/>
    <property type="match status" value="1"/>
</dbReference>
<feature type="domain" description="NAD-specific glutamate dehydrogenase C-terminal" evidence="2">
    <location>
        <begin position="1288"/>
        <end position="1634"/>
    </location>
</feature>
<name>A0A542ZZW7_9MICC</name>
<dbReference type="Proteomes" id="UP000319746">
    <property type="component" value="Unassembled WGS sequence"/>
</dbReference>
<comment type="caution">
    <text evidence="6">The sequence shown here is derived from an EMBL/GenBank/DDBJ whole genome shotgun (WGS) entry which is preliminary data.</text>
</comment>
<dbReference type="Gene3D" id="3.40.50.720">
    <property type="entry name" value="NAD(P)-binding Rossmann-like Domain"/>
    <property type="match status" value="1"/>
</dbReference>
<dbReference type="Pfam" id="PF21075">
    <property type="entry name" value="GDH_ACT1"/>
    <property type="match status" value="1"/>
</dbReference>
<feature type="domain" description="NAD-glutamate dehydrogenase catalytic" evidence="1">
    <location>
        <begin position="748"/>
        <end position="1242"/>
    </location>
</feature>
<evidence type="ECO:0000259" key="4">
    <source>
        <dbReference type="Pfam" id="PF21076"/>
    </source>
</evidence>
<dbReference type="Pfam" id="PF21078">
    <property type="entry name" value="GDH_HM3"/>
    <property type="match status" value="1"/>
</dbReference>
<dbReference type="GO" id="GO:0004069">
    <property type="term" value="F:L-aspartate:2-oxoglutarate aminotransferase activity"/>
    <property type="evidence" value="ECO:0007669"/>
    <property type="project" value="InterPro"/>
</dbReference>
<feature type="domain" description="NAD-glutamate dehydrogenase N-terminal ACT1" evidence="3">
    <location>
        <begin position="43"/>
        <end position="179"/>
    </location>
</feature>
<evidence type="ECO:0000259" key="2">
    <source>
        <dbReference type="Pfam" id="PF21074"/>
    </source>
</evidence>
<reference evidence="6 7" key="1">
    <citation type="submission" date="2019-06" db="EMBL/GenBank/DDBJ databases">
        <title>Sequencing the genomes of 1000 actinobacteria strains.</title>
        <authorList>
            <person name="Klenk H.-P."/>
        </authorList>
    </citation>
    <scope>NUCLEOTIDE SEQUENCE [LARGE SCALE GENOMIC DNA]</scope>
    <source>
        <strain evidence="6 7">DSM 24083</strain>
    </source>
</reference>
<dbReference type="InterPro" id="IPR049058">
    <property type="entry name" value="NAD_Glu_DH_HM2"/>
</dbReference>
<sequence length="1638" mass="184207">MFGGGNGAVIRRFQQKVAFMPANEPLWTAPSTDSPVEATEKLAQAYFRHVGPDDERVLGEQGRAEMVQGHLELAVEAGGEPKIAVRHYPRHAVIQVVHPDIRYLVDSVSAELNKMDVPISVIVHPIVVAQHANDDGRLTDIFELPAHPPRISGDQVMPLEQLPPAPQGYHAELQSWISIQTGMPLQPDQAEALVEAVEASLADVRAANRDFDALKQAVTHAAEALRTEGPESAQDIEAAARLLEWMRDDNFVFLGYREYDLDTNEQGQQYLAAQRGTGLGIMRDQESTAQPLTALGQQQIDKPQPLIITKTNSRSRVYRNAYMDYIGAKKYDADGEAVGERRFIGLWRPTLSSVPIDQVPYAHELAEQVRAAAGFDPQSHSGAALNLELERYPRDEMMQMSPRELLDTMLGILSLGERRKTRLFLRPDIYGRFMTAMVYLPRDRYNTSVRLRIQEVLVDHLNATSLDVNVYLDESVLARLFYRIQLPKDWDGYDRVDHDQIEEDLVMAVRSWKEGVDIQAVAVFGENSGVEAAQVWDEAFPPNYRVRFEIDDAMEDISRFTALEDDRPAIYLVPGETGARMKIYSAQPITLTTLMPILGELGVEVTDEYPFRIAPRNREHYYLYDVGLLAGDDVNLSSVAQLLEDTVASAITGHIEADAFNKLVLHQGVSPEMVAVLRAYGHYLRQLQLPNSLQFMAEVLLANPGVTAGLVDYFQTRFDPDLTGVGEENDGAVSQERLDKLDEIVANLQERFEKIPTLDADRLLRHYLTVMQATDRTNAYTGHDWLSFKIAPQRIPFAPHPRPLHEIWVHSPQVSGVHFRFGAIARGGLRWSDRREDFRTEVLSLVQTQQTKNAVIVPQGAKGGFYAHRLPDPSVDREAWVEAGREAYKTFMRAMLDITDNQRTIEGQRVTWTRENIIRHDETDTYLVVAADKGTAGFSDTANEIAAEYGHWLGDAFASGGSVGYDHKGMGITARGAWESVTSHFGTLGVDVATEPFTVVGIGDMSGDVFGNGMRRSVKTKLVAAFNHLHIFIDPNPDPEVAFNERERLYNLPRSSWSDYNPELISTGGGVFDRTARSVEITDEMRKVFDIPTTVTEMTPNELLKAVLQAPVDLLYNGGIGTYIKSTEETHDDVGDRANDPIRVNGSEVRARVVGEGGNLGATQAGRVEAALSGVLINMDAIDNSGGVDASDHEVNIKILIDTMLEEEILNPEERTELLLSMTDEVAELVLETNVAQNALLRLEEGLDAEWTPTLIRHTAWLEEHAGLDREQEAIPSEDELRERMEQGKGFVTPELAILASYTKIQLMHDLLNSPMVDDEWFNDWLYAYFPKTLQQRAGKTVLNHPLAKEIIAMKVANHVIDTGGITTVFRAQEETGADAHTIVESFLAGQWIYEVNEYRGELDALPKTVDPDIRWEIGFRLRRLTDRITRWIIQHQRADLTMQQRISAYLKPVTELLPEINGAFVGDTKRRFESDRDRLIEAGFEPQLAVRTSRMFEAYSLMDIVDLAARLDEDPKRVIGIFFALHDEFNVSYLLDLISGLSRETRWESLSRVSMREELYSWLTELTGEVLTTEGIEERTPSEALAHWESDHLRRVARVRSFLAHVTEQFDVYATTNEDTDLAMLTVVMRRLRSLIL</sequence>
<dbReference type="InterPro" id="IPR048381">
    <property type="entry name" value="GDH_C"/>
</dbReference>
<keyword evidence="7" id="KW-1185">Reference proteome</keyword>
<dbReference type="PANTHER" id="PTHR43403:SF1">
    <property type="entry name" value="NAD-SPECIFIC GLUTAMATE DEHYDROGENASE"/>
    <property type="match status" value="1"/>
</dbReference>
<protein>
    <submittedName>
        <fullName evidence="6">Glutamate dehydrogenase</fullName>
    </submittedName>
</protein>
<organism evidence="6 7">
    <name type="scientific">Enteractinococcus coprophilus</name>
    <dbReference type="NCBI Taxonomy" id="1027633"/>
    <lineage>
        <taxon>Bacteria</taxon>
        <taxon>Bacillati</taxon>
        <taxon>Actinomycetota</taxon>
        <taxon>Actinomycetes</taxon>
        <taxon>Micrococcales</taxon>
        <taxon>Micrococcaceae</taxon>
    </lineage>
</organism>
<dbReference type="InterPro" id="IPR024727">
    <property type="entry name" value="NAD_Glu_DH_N_ACT1"/>
</dbReference>
<evidence type="ECO:0000259" key="5">
    <source>
        <dbReference type="Pfam" id="PF21077"/>
    </source>
</evidence>
<dbReference type="Pfam" id="PF21073">
    <property type="entry name" value="GDH_HM1"/>
    <property type="match status" value="1"/>
</dbReference>
<feature type="domain" description="NAD-glutamate dehydrogenase ACT2" evidence="4">
    <location>
        <begin position="422"/>
        <end position="513"/>
    </location>
</feature>
<evidence type="ECO:0000259" key="1">
    <source>
        <dbReference type="Pfam" id="PF05088"/>
    </source>
</evidence>